<feature type="region of interest" description="Disordered" evidence="1">
    <location>
        <begin position="194"/>
        <end position="234"/>
    </location>
</feature>
<feature type="chain" id="PRO_5046811411" evidence="2">
    <location>
        <begin position="25"/>
        <end position="257"/>
    </location>
</feature>
<dbReference type="EMBL" id="JAFFHA010000001">
    <property type="protein sequence ID" value="KAK4659415.1"/>
    <property type="molecule type" value="Genomic_DNA"/>
</dbReference>
<evidence type="ECO:0000256" key="2">
    <source>
        <dbReference type="SAM" id="SignalP"/>
    </source>
</evidence>
<protein>
    <submittedName>
        <fullName evidence="3">Uncharacterized protein</fullName>
    </submittedName>
</protein>
<dbReference type="Proteomes" id="UP001323405">
    <property type="component" value="Unassembled WGS sequence"/>
</dbReference>
<sequence length="257" mass="26831">MPIMVSTVLYLACLSALQLPLSSAQKTTTTTTVPILDWGFDFPGSAISVIGQTSGSTTYRLTCNSPGECQWTQVPDSASYLNNMVGTMTFIEAGAPYNAAMTQNISARGTAFSYQATCTPRTKPITIQTTDSEGRFTDFPVRAPNLVDCTSTSMGKEPTPTFEFDGTTGVYKMVVITQGVERLDLGAAPTGLITTGGVHESRDESSGSSSSSSFSSSTGATDAPAANTQIPDSAGGKLVTSSLRMAGFVVLMTALFA</sequence>
<evidence type="ECO:0000313" key="4">
    <source>
        <dbReference type="Proteomes" id="UP001323405"/>
    </source>
</evidence>
<evidence type="ECO:0000256" key="1">
    <source>
        <dbReference type="SAM" id="MobiDB-lite"/>
    </source>
</evidence>
<dbReference type="RefSeq" id="XP_062748386.1">
    <property type="nucleotide sequence ID" value="XM_062882870.1"/>
</dbReference>
<keyword evidence="2" id="KW-0732">Signal</keyword>
<feature type="compositionally biased region" description="Low complexity" evidence="1">
    <location>
        <begin position="206"/>
        <end position="217"/>
    </location>
</feature>
<feature type="signal peptide" evidence="2">
    <location>
        <begin position="1"/>
        <end position="24"/>
    </location>
</feature>
<proteinExistence type="predicted"/>
<accession>A0ABR0GUH8</accession>
<comment type="caution">
    <text evidence="3">The sequence shown here is derived from an EMBL/GenBank/DDBJ whole genome shotgun (WGS) entry which is preliminary data.</text>
</comment>
<organism evidence="3 4">
    <name type="scientific">Podospora pseudocomata</name>
    <dbReference type="NCBI Taxonomy" id="2093779"/>
    <lineage>
        <taxon>Eukaryota</taxon>
        <taxon>Fungi</taxon>
        <taxon>Dikarya</taxon>
        <taxon>Ascomycota</taxon>
        <taxon>Pezizomycotina</taxon>
        <taxon>Sordariomycetes</taxon>
        <taxon>Sordariomycetidae</taxon>
        <taxon>Sordariales</taxon>
        <taxon>Podosporaceae</taxon>
        <taxon>Podospora</taxon>
    </lineage>
</organism>
<evidence type="ECO:0000313" key="3">
    <source>
        <dbReference type="EMBL" id="KAK4659415.1"/>
    </source>
</evidence>
<reference evidence="3 4" key="1">
    <citation type="journal article" date="2023" name="bioRxiv">
        <title>High-quality genome assemblies of four members of thePodospora anserinaspecies complex.</title>
        <authorList>
            <person name="Ament-Velasquez S.L."/>
            <person name="Vogan A.A."/>
            <person name="Wallerman O."/>
            <person name="Hartmann F."/>
            <person name="Gautier V."/>
            <person name="Silar P."/>
            <person name="Giraud T."/>
            <person name="Johannesson H."/>
        </authorList>
    </citation>
    <scope>NUCLEOTIDE SEQUENCE [LARGE SCALE GENOMIC DNA]</scope>
    <source>
        <strain evidence="3 4">CBS 415.72m</strain>
    </source>
</reference>
<name>A0ABR0GUH8_9PEZI</name>
<gene>
    <name evidence="3" type="ORF">QC762_0008540</name>
</gene>
<dbReference type="GeneID" id="87902368"/>
<keyword evidence="4" id="KW-1185">Reference proteome</keyword>